<dbReference type="OrthoDB" id="538223at2759"/>
<dbReference type="Proteomes" id="UP000243515">
    <property type="component" value="Unassembled WGS sequence"/>
</dbReference>
<reference evidence="1 2" key="1">
    <citation type="journal article" date="2015" name="Environ. Microbiol.">
        <title>Metagenome sequence of Elaphomyces granulatus from sporocarp tissue reveals Ascomycota ectomycorrhizal fingerprints of genome expansion and a Proteobacteria-rich microbiome.</title>
        <authorList>
            <person name="Quandt C.A."/>
            <person name="Kohler A."/>
            <person name="Hesse C.N."/>
            <person name="Sharpton T.J."/>
            <person name="Martin F."/>
            <person name="Spatafora J.W."/>
        </authorList>
    </citation>
    <scope>NUCLEOTIDE SEQUENCE [LARGE SCALE GENOMIC DNA]</scope>
    <source>
        <strain evidence="1 2">OSC145934</strain>
    </source>
</reference>
<keyword evidence="2" id="KW-1185">Reference proteome</keyword>
<name>A0A232LRH7_9EURO</name>
<accession>A0A232LRH7</accession>
<organism evidence="1 2">
    <name type="scientific">Elaphomyces granulatus</name>
    <dbReference type="NCBI Taxonomy" id="519963"/>
    <lineage>
        <taxon>Eukaryota</taxon>
        <taxon>Fungi</taxon>
        <taxon>Dikarya</taxon>
        <taxon>Ascomycota</taxon>
        <taxon>Pezizomycotina</taxon>
        <taxon>Eurotiomycetes</taxon>
        <taxon>Eurotiomycetidae</taxon>
        <taxon>Eurotiales</taxon>
        <taxon>Elaphomycetaceae</taxon>
        <taxon>Elaphomyces</taxon>
    </lineage>
</organism>
<dbReference type="AlphaFoldDB" id="A0A232LRH7"/>
<feature type="non-terminal residue" evidence="1">
    <location>
        <position position="79"/>
    </location>
</feature>
<sequence length="79" mass="8923">DGRYLKTDRGLLSLNSGSPSACLHQEQSTCAIFVSDEWVTRDGQNMLWLPPDYRANCLDLFNNMLVLGHESGQVTFLEF</sequence>
<proteinExistence type="predicted"/>
<gene>
    <name evidence="1" type="ORF">Egran_05468</name>
</gene>
<evidence type="ECO:0000313" key="1">
    <source>
        <dbReference type="EMBL" id="OXV06765.1"/>
    </source>
</evidence>
<evidence type="ECO:0000313" key="2">
    <source>
        <dbReference type="Proteomes" id="UP000243515"/>
    </source>
</evidence>
<protein>
    <submittedName>
        <fullName evidence="1">Uncharacterized protein</fullName>
    </submittedName>
</protein>
<comment type="caution">
    <text evidence="1">The sequence shown here is derived from an EMBL/GenBank/DDBJ whole genome shotgun (WGS) entry which is preliminary data.</text>
</comment>
<dbReference type="EMBL" id="NPHW01005429">
    <property type="protein sequence ID" value="OXV06765.1"/>
    <property type="molecule type" value="Genomic_DNA"/>
</dbReference>
<feature type="non-terminal residue" evidence="1">
    <location>
        <position position="1"/>
    </location>
</feature>